<evidence type="ECO:0000256" key="1">
    <source>
        <dbReference type="ARBA" id="ARBA00022679"/>
    </source>
</evidence>
<comment type="catalytic activity">
    <reaction evidence="7">
        <text>L-tyrosyl-[protein] + ATP = O-(5'-adenylyl)-L-tyrosyl-[protein] + diphosphate</text>
        <dbReference type="Rhea" id="RHEA:54288"/>
        <dbReference type="Rhea" id="RHEA-COMP:10136"/>
        <dbReference type="Rhea" id="RHEA-COMP:13846"/>
        <dbReference type="ChEBI" id="CHEBI:30616"/>
        <dbReference type="ChEBI" id="CHEBI:33019"/>
        <dbReference type="ChEBI" id="CHEBI:46858"/>
        <dbReference type="ChEBI" id="CHEBI:83624"/>
        <dbReference type="EC" id="2.7.7.108"/>
    </reaction>
</comment>
<proteinExistence type="predicted"/>
<dbReference type="PROSITE" id="PS51459">
    <property type="entry name" value="FIDO"/>
    <property type="match status" value="1"/>
</dbReference>
<dbReference type="GO" id="GO:0070733">
    <property type="term" value="F:AMPylase activity"/>
    <property type="evidence" value="ECO:0007669"/>
    <property type="project" value="UniProtKB-EC"/>
</dbReference>
<evidence type="ECO:0000256" key="5">
    <source>
        <dbReference type="ARBA" id="ARBA00034531"/>
    </source>
</evidence>
<dbReference type="InterPro" id="IPR036597">
    <property type="entry name" value="Fido-like_dom_sf"/>
</dbReference>
<dbReference type="EC" id="2.7.7.108" evidence="5"/>
<dbReference type="Proteomes" id="UP000278085">
    <property type="component" value="Unassembled WGS sequence"/>
</dbReference>
<evidence type="ECO:0000256" key="4">
    <source>
        <dbReference type="ARBA" id="ARBA00022840"/>
    </source>
</evidence>
<keyword evidence="4" id="KW-0067">ATP-binding</keyword>
<reference evidence="9 10" key="1">
    <citation type="submission" date="2018-12" db="EMBL/GenBank/DDBJ databases">
        <authorList>
            <person name="Yang E."/>
        </authorList>
    </citation>
    <scope>NUCLEOTIDE SEQUENCE [LARGE SCALE GENOMIC DNA]</scope>
    <source>
        <strain evidence="9 10">SOD</strain>
    </source>
</reference>
<keyword evidence="10" id="KW-1185">Reference proteome</keyword>
<comment type="catalytic activity">
    <reaction evidence="6">
        <text>L-threonyl-[protein] + ATP = 3-O-(5'-adenylyl)-L-threonyl-[protein] + diphosphate</text>
        <dbReference type="Rhea" id="RHEA:54292"/>
        <dbReference type="Rhea" id="RHEA-COMP:11060"/>
        <dbReference type="Rhea" id="RHEA-COMP:13847"/>
        <dbReference type="ChEBI" id="CHEBI:30013"/>
        <dbReference type="ChEBI" id="CHEBI:30616"/>
        <dbReference type="ChEBI" id="CHEBI:33019"/>
        <dbReference type="ChEBI" id="CHEBI:138113"/>
        <dbReference type="EC" id="2.7.7.108"/>
    </reaction>
</comment>
<evidence type="ECO:0000256" key="6">
    <source>
        <dbReference type="ARBA" id="ARBA00047939"/>
    </source>
</evidence>
<dbReference type="SUPFAM" id="SSF140931">
    <property type="entry name" value="Fic-like"/>
    <property type="match status" value="1"/>
</dbReference>
<keyword evidence="3" id="KW-0547">Nucleotide-binding</keyword>
<dbReference type="PANTHER" id="PTHR39560:SF1">
    <property type="entry name" value="PROTEIN ADENYLYLTRANSFERASE FIC-RELATED"/>
    <property type="match status" value="1"/>
</dbReference>
<evidence type="ECO:0000259" key="8">
    <source>
        <dbReference type="PROSITE" id="PS51459"/>
    </source>
</evidence>
<evidence type="ECO:0000256" key="2">
    <source>
        <dbReference type="ARBA" id="ARBA00022695"/>
    </source>
</evidence>
<evidence type="ECO:0000313" key="9">
    <source>
        <dbReference type="EMBL" id="RSZ60447.1"/>
    </source>
</evidence>
<keyword evidence="2" id="KW-0548">Nucleotidyltransferase</keyword>
<evidence type="ECO:0000313" key="10">
    <source>
        <dbReference type="Proteomes" id="UP000278085"/>
    </source>
</evidence>
<dbReference type="Gene3D" id="1.10.3290.10">
    <property type="entry name" value="Fido-like domain"/>
    <property type="match status" value="1"/>
</dbReference>
<dbReference type="RefSeq" id="WP_126072857.1">
    <property type="nucleotide sequence ID" value="NZ_CP051166.1"/>
</dbReference>
<dbReference type="EMBL" id="RXLQ01000002">
    <property type="protein sequence ID" value="RSZ60447.1"/>
    <property type="molecule type" value="Genomic_DNA"/>
</dbReference>
<comment type="caution">
    <text evidence="9">The sequence shown here is derived from an EMBL/GenBank/DDBJ whole genome shotgun (WGS) entry which is preliminary data.</text>
</comment>
<organism evidence="9 10">
    <name type="scientific">Massilia atriviolacea</name>
    <dbReference type="NCBI Taxonomy" id="2495579"/>
    <lineage>
        <taxon>Bacteria</taxon>
        <taxon>Pseudomonadati</taxon>
        <taxon>Pseudomonadota</taxon>
        <taxon>Betaproteobacteria</taxon>
        <taxon>Burkholderiales</taxon>
        <taxon>Oxalobacteraceae</taxon>
        <taxon>Telluria group</taxon>
        <taxon>Massilia</taxon>
    </lineage>
</organism>
<feature type="domain" description="Fido" evidence="8">
    <location>
        <begin position="53"/>
        <end position="189"/>
    </location>
</feature>
<gene>
    <name evidence="9" type="ORF">EJB06_04855</name>
</gene>
<dbReference type="PANTHER" id="PTHR39560">
    <property type="entry name" value="PROTEIN ADENYLYLTRANSFERASE FIC-RELATED"/>
    <property type="match status" value="1"/>
</dbReference>
<dbReference type="OrthoDB" id="9813719at2"/>
<dbReference type="AlphaFoldDB" id="A0A430HSJ4"/>
<evidence type="ECO:0000256" key="3">
    <source>
        <dbReference type="ARBA" id="ARBA00022741"/>
    </source>
</evidence>
<evidence type="ECO:0000256" key="7">
    <source>
        <dbReference type="ARBA" id="ARBA00048696"/>
    </source>
</evidence>
<keyword evidence="1" id="KW-0808">Transferase</keyword>
<dbReference type="Pfam" id="PF02661">
    <property type="entry name" value="Fic"/>
    <property type="match status" value="1"/>
</dbReference>
<sequence length="248" mass="27909">MFDPFGDVDTRGYLRNHEGLTELDFVRVQEHLHFTANVEEALDYLSPQQSPAISYATFLEVHRILFSHFYPWAGVDRHSLDVGRYLSKGERVQFERSDLSQRAIEWGLRMAADAKIMRRKPGTVMGSFAWGHPFLDGNGRTMLLVHSELCARAGFAINWLASPKNAYLEALTNELAMPDKGILDNYFEPLICAIPPAADRLDRILSIHGLDGAAGIDLNIAYRGDDPAGPVKYAEMKQRRDASLDRSD</sequence>
<dbReference type="InterPro" id="IPR003812">
    <property type="entry name" value="Fido"/>
</dbReference>
<dbReference type="GO" id="GO:0051302">
    <property type="term" value="P:regulation of cell division"/>
    <property type="evidence" value="ECO:0007669"/>
    <property type="project" value="TreeGrafter"/>
</dbReference>
<name>A0A430HSJ4_9BURK</name>
<protein>
    <recommendedName>
        <fullName evidence="5">protein adenylyltransferase</fullName>
        <ecNumber evidence="5">2.7.7.108</ecNumber>
    </recommendedName>
</protein>
<accession>A0A430HSJ4</accession>
<dbReference type="GO" id="GO:0005524">
    <property type="term" value="F:ATP binding"/>
    <property type="evidence" value="ECO:0007669"/>
    <property type="project" value="UniProtKB-KW"/>
</dbReference>